<sequence length="226" mass="25478" precursor="true">MVKYFKTIYHIIEKDLLLELKSKEVINSMLIFALLVVVVFSFIFEPGAEYKNDLAAGILWMSIIFSGILGLNKSMMNEINGGNLNALLLAPVDKSAIFFGKGLSNFLFMLIMEVIIIPIFVIFYDVPILNNFLFSIVTLLLGTYGFAILGTLFSIISVKSKTREVMLPILLLPIIIPVVLSAIQAMNIFLKGDDISDSFKWLQLLLVFDIVFTLVIYVIFDFVIEE</sequence>
<dbReference type="OrthoDB" id="9812809at2"/>
<feature type="transmembrane region" description="Helical" evidence="12">
    <location>
        <begin position="132"/>
        <end position="153"/>
    </location>
</feature>
<evidence type="ECO:0000256" key="6">
    <source>
        <dbReference type="ARBA" id="ARBA00022475"/>
    </source>
</evidence>
<keyword evidence="10 12" id="KW-1133">Transmembrane helix</keyword>
<dbReference type="eggNOG" id="COG2386">
    <property type="taxonomic scope" value="Bacteria"/>
</dbReference>
<gene>
    <name evidence="13" type="ordered locus">Calni_1685</name>
</gene>
<evidence type="ECO:0000256" key="3">
    <source>
        <dbReference type="ARBA" id="ARBA00010544"/>
    </source>
</evidence>
<feature type="transmembrane region" description="Helical" evidence="12">
    <location>
        <begin position="201"/>
        <end position="224"/>
    </location>
</feature>
<evidence type="ECO:0000256" key="1">
    <source>
        <dbReference type="ARBA" id="ARBA00002442"/>
    </source>
</evidence>
<organism evidence="13 14">
    <name type="scientific">Calditerrivibrio nitroreducens (strain DSM 19672 / NBRC 101217 / Yu37-1)</name>
    <dbReference type="NCBI Taxonomy" id="768670"/>
    <lineage>
        <taxon>Bacteria</taxon>
        <taxon>Pseudomonadati</taxon>
        <taxon>Deferribacterota</taxon>
        <taxon>Deferribacteres</taxon>
        <taxon>Deferribacterales</taxon>
        <taxon>Calditerrivibrionaceae</taxon>
    </lineage>
</organism>
<evidence type="ECO:0000313" key="14">
    <source>
        <dbReference type="Proteomes" id="UP000007039"/>
    </source>
</evidence>
<evidence type="ECO:0000256" key="7">
    <source>
        <dbReference type="ARBA" id="ARBA00022519"/>
    </source>
</evidence>
<evidence type="ECO:0000256" key="11">
    <source>
        <dbReference type="ARBA" id="ARBA00023136"/>
    </source>
</evidence>
<dbReference type="PANTHER" id="PTHR30070">
    <property type="entry name" value="HEME EXPORTER PROTEIN B"/>
    <property type="match status" value="1"/>
</dbReference>
<keyword evidence="5" id="KW-0813">Transport</keyword>
<evidence type="ECO:0000256" key="2">
    <source>
        <dbReference type="ARBA" id="ARBA00004429"/>
    </source>
</evidence>
<dbReference type="InterPro" id="IPR003544">
    <property type="entry name" value="Cyt_c_biogenesis_CcmB"/>
</dbReference>
<dbReference type="HOGENOM" id="CLU_079069_0_0_0"/>
<keyword evidence="9" id="KW-0201">Cytochrome c-type biogenesis</keyword>
<dbReference type="PANTHER" id="PTHR30070:SF1">
    <property type="entry name" value="CYTOCHROME C BIOGENESIS B-RELATED"/>
    <property type="match status" value="1"/>
</dbReference>
<dbReference type="Pfam" id="PF03379">
    <property type="entry name" value="CcmB"/>
    <property type="match status" value="1"/>
</dbReference>
<dbReference type="AlphaFoldDB" id="E4TFT5"/>
<dbReference type="STRING" id="768670.Calni_1685"/>
<evidence type="ECO:0000256" key="5">
    <source>
        <dbReference type="ARBA" id="ARBA00022448"/>
    </source>
</evidence>
<evidence type="ECO:0000256" key="4">
    <source>
        <dbReference type="ARBA" id="ARBA00016452"/>
    </source>
</evidence>
<dbReference type="InterPro" id="IPR026031">
    <property type="entry name" value="Cyt_c_CcmB_bac"/>
</dbReference>
<reference key="1">
    <citation type="submission" date="2010-11" db="EMBL/GenBank/DDBJ databases">
        <title>The complete genome of chromosome of Calditerrivibrio nitroreducens DSM 19672.</title>
        <authorList>
            <consortium name="US DOE Joint Genome Institute (JGI-PGF)"/>
            <person name="Lucas S."/>
            <person name="Copeland A."/>
            <person name="Lapidus A."/>
            <person name="Bruce D."/>
            <person name="Goodwin L."/>
            <person name="Pitluck S."/>
            <person name="Kyrpides N."/>
            <person name="Mavromatis K."/>
            <person name="Ivanova N."/>
            <person name="Mikhailova N."/>
            <person name="Zeytun A."/>
            <person name="Brettin T."/>
            <person name="Detter J.C."/>
            <person name="Tapia R."/>
            <person name="Han C."/>
            <person name="Land M."/>
            <person name="Hauser L."/>
            <person name="Markowitz V."/>
            <person name="Cheng J.-F."/>
            <person name="Hugenholtz P."/>
            <person name="Woyke T."/>
            <person name="Wu D."/>
            <person name="Spring S."/>
            <person name="Schroeder M."/>
            <person name="Brambilla E."/>
            <person name="Klenk H.-P."/>
            <person name="Eisen J.A."/>
        </authorList>
    </citation>
    <scope>NUCLEOTIDE SEQUENCE [LARGE SCALE GENOMIC DNA]</scope>
    <source>
        <strain>DSM 19672</strain>
    </source>
</reference>
<protein>
    <recommendedName>
        <fullName evidence="4">Heme exporter protein B</fullName>
    </recommendedName>
</protein>
<keyword evidence="11 12" id="KW-0472">Membrane</keyword>
<evidence type="ECO:0000256" key="12">
    <source>
        <dbReference type="SAM" id="Phobius"/>
    </source>
</evidence>
<evidence type="ECO:0000313" key="13">
    <source>
        <dbReference type="EMBL" id="ADR19591.1"/>
    </source>
</evidence>
<feature type="transmembrane region" description="Helical" evidence="12">
    <location>
        <begin position="29"/>
        <end position="48"/>
    </location>
</feature>
<keyword evidence="6" id="KW-1003">Cell membrane</keyword>
<dbReference type="PRINTS" id="PR01414">
    <property type="entry name" value="CCMBBIOGNSIS"/>
</dbReference>
<dbReference type="GO" id="GO:0005886">
    <property type="term" value="C:plasma membrane"/>
    <property type="evidence" value="ECO:0007669"/>
    <property type="project" value="UniProtKB-SubCell"/>
</dbReference>
<proteinExistence type="inferred from homology"/>
<feature type="transmembrane region" description="Helical" evidence="12">
    <location>
        <begin position="165"/>
        <end position="189"/>
    </location>
</feature>
<comment type="function">
    <text evidence="1">Required for the export of heme to the periplasm for the biogenesis of c-type cytochromes.</text>
</comment>
<keyword evidence="8 12" id="KW-0812">Transmembrane</keyword>
<keyword evidence="14" id="KW-1185">Reference proteome</keyword>
<dbReference type="GO" id="GO:1903607">
    <property type="term" value="P:cytochrome c biosynthetic process"/>
    <property type="evidence" value="ECO:0007669"/>
    <property type="project" value="TreeGrafter"/>
</dbReference>
<evidence type="ECO:0000256" key="10">
    <source>
        <dbReference type="ARBA" id="ARBA00022989"/>
    </source>
</evidence>
<comment type="similarity">
    <text evidence="3">Belongs to the CcmB/CycW/HelB family.</text>
</comment>
<evidence type="ECO:0000256" key="8">
    <source>
        <dbReference type="ARBA" id="ARBA00022692"/>
    </source>
</evidence>
<accession>E4TFT5</accession>
<feature type="transmembrane region" description="Helical" evidence="12">
    <location>
        <begin position="54"/>
        <end position="71"/>
    </location>
</feature>
<dbReference type="Proteomes" id="UP000007039">
    <property type="component" value="Chromosome"/>
</dbReference>
<comment type="subcellular location">
    <subcellularLocation>
        <location evidence="2">Cell inner membrane</location>
        <topology evidence="2">Multi-pass membrane protein</topology>
    </subcellularLocation>
</comment>
<dbReference type="RefSeq" id="WP_013451802.1">
    <property type="nucleotide sequence ID" value="NC_014758.1"/>
</dbReference>
<dbReference type="GO" id="GO:0015232">
    <property type="term" value="F:heme transmembrane transporter activity"/>
    <property type="evidence" value="ECO:0007669"/>
    <property type="project" value="InterPro"/>
</dbReference>
<dbReference type="PIRSF" id="PIRSF002764">
    <property type="entry name" value="CcmB"/>
    <property type="match status" value="1"/>
</dbReference>
<dbReference type="EMBL" id="CP002347">
    <property type="protein sequence ID" value="ADR19591.1"/>
    <property type="molecule type" value="Genomic_DNA"/>
</dbReference>
<feature type="transmembrane region" description="Helical" evidence="12">
    <location>
        <begin position="106"/>
        <end position="126"/>
    </location>
</feature>
<reference evidence="13 14" key="2">
    <citation type="journal article" date="2011" name="Stand. Genomic Sci.">
        <title>Complete genome sequence of Calditerrivibrio nitroreducens type strain (Yu37-1).</title>
        <authorList>
            <person name="Pitluck S."/>
            <person name="Sikorski J."/>
            <person name="Zeytun A."/>
            <person name="Lapidus A."/>
            <person name="Nolan M."/>
            <person name="Lucas S."/>
            <person name="Hammon N."/>
            <person name="Deshpande S."/>
            <person name="Cheng J.F."/>
            <person name="Tapia R."/>
            <person name="Han C."/>
            <person name="Goodwin L."/>
            <person name="Liolios K."/>
            <person name="Pagani I."/>
            <person name="Ivanova N."/>
            <person name="Mavromatis K."/>
            <person name="Pati A."/>
            <person name="Chen A."/>
            <person name="Palaniappan K."/>
            <person name="Hauser L."/>
            <person name="Chang Y.J."/>
            <person name="Jeffries C.D."/>
            <person name="Detter J.C."/>
            <person name="Brambilla E."/>
            <person name="Djao O.D."/>
            <person name="Rohde M."/>
            <person name="Spring S."/>
            <person name="Goker M."/>
            <person name="Woyke T."/>
            <person name="Bristow J."/>
            <person name="Eisen J.A."/>
            <person name="Markowitz V."/>
            <person name="Hugenholtz P."/>
            <person name="Kyrpides N.C."/>
            <person name="Klenk H.P."/>
            <person name="Land M."/>
        </authorList>
    </citation>
    <scope>NUCLEOTIDE SEQUENCE [LARGE SCALE GENOMIC DNA]</scope>
    <source>
        <strain evidence="14">DSM 19672 / NBRC 101217 / Yu37-1</strain>
    </source>
</reference>
<name>E4TFT5_CALNY</name>
<dbReference type="KEGG" id="cni:Calni_1685"/>
<evidence type="ECO:0000256" key="9">
    <source>
        <dbReference type="ARBA" id="ARBA00022748"/>
    </source>
</evidence>
<keyword evidence="7" id="KW-0997">Cell inner membrane</keyword>
<dbReference type="GO" id="GO:0017004">
    <property type="term" value="P:cytochrome complex assembly"/>
    <property type="evidence" value="ECO:0007669"/>
    <property type="project" value="UniProtKB-KW"/>
</dbReference>